<evidence type="ECO:0000313" key="15">
    <source>
        <dbReference type="Proteomes" id="UP000430272"/>
    </source>
</evidence>
<evidence type="ECO:0000256" key="5">
    <source>
        <dbReference type="ARBA" id="ARBA00022475"/>
    </source>
</evidence>
<evidence type="ECO:0000256" key="4">
    <source>
        <dbReference type="ARBA" id="ARBA00021870"/>
    </source>
</evidence>
<dbReference type="Gene3D" id="1.10.220.30">
    <property type="match status" value="3"/>
</dbReference>
<dbReference type="GO" id="GO:0006935">
    <property type="term" value="P:chemotaxis"/>
    <property type="evidence" value="ECO:0007669"/>
    <property type="project" value="UniProtKB-KW"/>
</dbReference>
<dbReference type="Pfam" id="PF01706">
    <property type="entry name" value="FliG_C"/>
    <property type="match status" value="1"/>
</dbReference>
<evidence type="ECO:0000259" key="12">
    <source>
        <dbReference type="Pfam" id="PF14841"/>
    </source>
</evidence>
<comment type="similarity">
    <text evidence="3">Belongs to the FliG family.</text>
</comment>
<dbReference type="InterPro" id="IPR023087">
    <property type="entry name" value="Flg_Motor_Flig_C"/>
</dbReference>
<feature type="domain" description="Flagellar motor switch protein FliG C-terminal" evidence="11">
    <location>
        <begin position="236"/>
        <end position="341"/>
    </location>
</feature>
<keyword evidence="14" id="KW-0282">Flagellum</keyword>
<comment type="caution">
    <text evidence="14">The sequence shown here is derived from an EMBL/GenBank/DDBJ whole genome shotgun (WGS) entry which is preliminary data.</text>
</comment>
<keyword evidence="7" id="KW-0283">Flagellar rotation</keyword>
<keyword evidence="5" id="KW-1003">Cell membrane</keyword>
<name>A0A844Y9Y6_9SPHN</name>
<dbReference type="InterPro" id="IPR011002">
    <property type="entry name" value="FliG_a-hlx"/>
</dbReference>
<dbReference type="RefSeq" id="WP_160661010.1">
    <property type="nucleotide sequence ID" value="NZ_BAABDV010000001.1"/>
</dbReference>
<dbReference type="AlphaFoldDB" id="A0A844Y9Y6"/>
<evidence type="ECO:0000256" key="9">
    <source>
        <dbReference type="ARBA" id="ARBA00023143"/>
    </source>
</evidence>
<proteinExistence type="inferred from homology"/>
<dbReference type="GO" id="GO:0003774">
    <property type="term" value="F:cytoskeletal motor activity"/>
    <property type="evidence" value="ECO:0007669"/>
    <property type="project" value="InterPro"/>
</dbReference>
<dbReference type="InterPro" id="IPR032779">
    <property type="entry name" value="FliG_M"/>
</dbReference>
<dbReference type="SUPFAM" id="SSF48029">
    <property type="entry name" value="FliG"/>
    <property type="match status" value="2"/>
</dbReference>
<dbReference type="EMBL" id="WTYD01000001">
    <property type="protein sequence ID" value="MXO54249.1"/>
    <property type="molecule type" value="Genomic_DNA"/>
</dbReference>
<dbReference type="GO" id="GO:0009425">
    <property type="term" value="C:bacterial-type flagellum basal body"/>
    <property type="evidence" value="ECO:0007669"/>
    <property type="project" value="UniProtKB-SubCell"/>
</dbReference>
<keyword evidence="14" id="KW-0969">Cilium</keyword>
<evidence type="ECO:0000313" key="14">
    <source>
        <dbReference type="EMBL" id="MXO54249.1"/>
    </source>
</evidence>
<evidence type="ECO:0000256" key="10">
    <source>
        <dbReference type="ARBA" id="ARBA00025598"/>
    </source>
</evidence>
<evidence type="ECO:0000256" key="7">
    <source>
        <dbReference type="ARBA" id="ARBA00022779"/>
    </source>
</evidence>
<evidence type="ECO:0000256" key="6">
    <source>
        <dbReference type="ARBA" id="ARBA00022500"/>
    </source>
</evidence>
<dbReference type="Pfam" id="PF14842">
    <property type="entry name" value="FliG_N"/>
    <property type="match status" value="1"/>
</dbReference>
<sequence length="350" mass="37876">MIQSDVTQAEAQELALPPALAGIDKAAIMVMLLAEEDASLILGQLTPDELRLLATTMVAMGEVEPKAISDAIAGFSQSTEGKGISGHGRIDSVRRMLEGAVGEVKTENLMRQVAPQEEEMTQPALGLLRWLDPKIIGEILADENPQAIAVLLLQLDSEVAAAALAALPEHLHTPVLHRVARLGPVSRQAITILEQTLNAKIERLHGAIPLTMGGIQQAAAIINSSHRSVEKRVMPSISKIDKQLAKELETEMFKFEHLFALDTKSTGTLLREVESDILILALKGLEEIQREQFFAAMSSRAADGLRDEIEGRGRVKKTEVDSAQKEIVAIAKRLIAQGDLIMGAGDDDYV</sequence>
<evidence type="ECO:0000259" key="13">
    <source>
        <dbReference type="Pfam" id="PF14842"/>
    </source>
</evidence>
<comment type="subcellular location">
    <subcellularLocation>
        <location evidence="1">Bacterial flagellum basal body</location>
    </subcellularLocation>
    <subcellularLocation>
        <location evidence="2">Cell membrane</location>
        <topology evidence="2">Peripheral membrane protein</topology>
        <orientation evidence="2">Cytoplasmic side</orientation>
    </subcellularLocation>
</comment>
<evidence type="ECO:0000256" key="2">
    <source>
        <dbReference type="ARBA" id="ARBA00004413"/>
    </source>
</evidence>
<evidence type="ECO:0000259" key="11">
    <source>
        <dbReference type="Pfam" id="PF01706"/>
    </source>
</evidence>
<dbReference type="GO" id="GO:0005886">
    <property type="term" value="C:plasma membrane"/>
    <property type="evidence" value="ECO:0007669"/>
    <property type="project" value="UniProtKB-SubCell"/>
</dbReference>
<dbReference type="PRINTS" id="PR00954">
    <property type="entry name" value="FLGMOTORFLIG"/>
</dbReference>
<evidence type="ECO:0000256" key="8">
    <source>
        <dbReference type="ARBA" id="ARBA00023136"/>
    </source>
</evidence>
<dbReference type="PANTHER" id="PTHR30534:SF0">
    <property type="entry name" value="FLAGELLAR MOTOR SWITCH PROTEIN FLIG"/>
    <property type="match status" value="1"/>
</dbReference>
<keyword evidence="15" id="KW-1185">Reference proteome</keyword>
<feature type="domain" description="Flagellar motor switch protein FliG N-terminal" evidence="13">
    <location>
        <begin position="20"/>
        <end position="118"/>
    </location>
</feature>
<dbReference type="Pfam" id="PF14841">
    <property type="entry name" value="FliG_M"/>
    <property type="match status" value="1"/>
</dbReference>
<dbReference type="InterPro" id="IPR000090">
    <property type="entry name" value="Flg_Motor_Flig"/>
</dbReference>
<protein>
    <recommendedName>
        <fullName evidence="4">Flagellar motor switch protein FliG</fullName>
    </recommendedName>
</protein>
<evidence type="ECO:0000256" key="3">
    <source>
        <dbReference type="ARBA" id="ARBA00010299"/>
    </source>
</evidence>
<comment type="function">
    <text evidence="10">FliG is one of three proteins (FliG, FliN, FliM) that forms the rotor-mounted switch complex (C ring), located at the base of the basal body. This complex interacts with the CheY and CheZ chemotaxis proteins, in addition to contacting components of the motor that determine the direction of flagellar rotation.</text>
</comment>
<dbReference type="GO" id="GO:0071973">
    <property type="term" value="P:bacterial-type flagellum-dependent cell motility"/>
    <property type="evidence" value="ECO:0007669"/>
    <property type="project" value="InterPro"/>
</dbReference>
<accession>A0A844Y9Y6</accession>
<dbReference type="Proteomes" id="UP000430272">
    <property type="component" value="Unassembled WGS sequence"/>
</dbReference>
<reference evidence="14 15" key="1">
    <citation type="submission" date="2019-12" db="EMBL/GenBank/DDBJ databases">
        <title>Genomic-based taxomic classification of the family Erythrobacteraceae.</title>
        <authorList>
            <person name="Xu L."/>
        </authorList>
    </citation>
    <scope>NUCLEOTIDE SEQUENCE [LARGE SCALE GENOMIC DNA]</scope>
    <source>
        <strain evidence="14 15">JCM 17468</strain>
    </source>
</reference>
<feature type="domain" description="Flagellar motor switch protein FliG middle" evidence="12">
    <location>
        <begin position="133"/>
        <end position="204"/>
    </location>
</feature>
<gene>
    <name evidence="14" type="ORF">GRI47_09545</name>
</gene>
<keyword evidence="14" id="KW-0966">Cell projection</keyword>
<keyword evidence="8" id="KW-0472">Membrane</keyword>
<keyword evidence="9" id="KW-0975">Bacterial flagellum</keyword>
<evidence type="ECO:0000256" key="1">
    <source>
        <dbReference type="ARBA" id="ARBA00004117"/>
    </source>
</evidence>
<organism evidence="14 15">
    <name type="scientific">Qipengyuania pelagi</name>
    <dbReference type="NCBI Taxonomy" id="994320"/>
    <lineage>
        <taxon>Bacteria</taxon>
        <taxon>Pseudomonadati</taxon>
        <taxon>Pseudomonadota</taxon>
        <taxon>Alphaproteobacteria</taxon>
        <taxon>Sphingomonadales</taxon>
        <taxon>Erythrobacteraceae</taxon>
        <taxon>Qipengyuania</taxon>
    </lineage>
</organism>
<dbReference type="OrthoDB" id="9780302at2"/>
<dbReference type="InterPro" id="IPR028263">
    <property type="entry name" value="FliG_N"/>
</dbReference>
<dbReference type="PANTHER" id="PTHR30534">
    <property type="entry name" value="FLAGELLAR MOTOR SWITCH PROTEIN FLIG"/>
    <property type="match status" value="1"/>
</dbReference>
<keyword evidence="6" id="KW-0145">Chemotaxis</keyword>